<evidence type="ECO:0000259" key="1">
    <source>
        <dbReference type="Pfam" id="PF09820"/>
    </source>
</evidence>
<protein>
    <submittedName>
        <fullName evidence="2">AAA family ATPase</fullName>
    </submittedName>
</protein>
<proteinExistence type="predicted"/>
<evidence type="ECO:0000313" key="3">
    <source>
        <dbReference type="Proteomes" id="UP000460412"/>
    </source>
</evidence>
<dbReference type="EMBL" id="WUQX01000001">
    <property type="protein sequence ID" value="MXP74374.1"/>
    <property type="molecule type" value="Genomic_DNA"/>
</dbReference>
<accession>A0A7X3MDE5</accession>
<feature type="domain" description="AAA-ATPase-like" evidence="1">
    <location>
        <begin position="6"/>
        <end position="50"/>
    </location>
</feature>
<dbReference type="InterPro" id="IPR018631">
    <property type="entry name" value="AAA-ATPase-like_dom"/>
</dbReference>
<dbReference type="Proteomes" id="UP000460412">
    <property type="component" value="Unassembled WGS sequence"/>
</dbReference>
<sequence>MRDLVNSRGSVNLFTRPRRFGKSLNMNMLKSFFEIGTEPSLFDGLEISKDMASS</sequence>
<gene>
    <name evidence="2" type="ORF">GN277_02735</name>
</gene>
<dbReference type="Pfam" id="PF09820">
    <property type="entry name" value="AAA-ATPase_like"/>
    <property type="match status" value="1"/>
</dbReference>
<evidence type="ECO:0000313" key="2">
    <source>
        <dbReference type="EMBL" id="MXP74374.1"/>
    </source>
</evidence>
<organism evidence="2 3">
    <name type="scientific">Sporofaciens musculi</name>
    <dbReference type="NCBI Taxonomy" id="2681861"/>
    <lineage>
        <taxon>Bacteria</taxon>
        <taxon>Bacillati</taxon>
        <taxon>Bacillota</taxon>
        <taxon>Clostridia</taxon>
        <taxon>Lachnospirales</taxon>
        <taxon>Lachnospiraceae</taxon>
        <taxon>Sporofaciens</taxon>
    </lineage>
</organism>
<comment type="caution">
    <text evidence="2">The sequence shown here is derived from an EMBL/GenBank/DDBJ whole genome shotgun (WGS) entry which is preliminary data.</text>
</comment>
<name>A0A7X3MDE5_9FIRM</name>
<keyword evidence="3" id="KW-1185">Reference proteome</keyword>
<dbReference type="AlphaFoldDB" id="A0A7X3MDE5"/>
<reference evidence="2 3" key="1">
    <citation type="submission" date="2019-12" db="EMBL/GenBank/DDBJ databases">
        <title>Sporaefaciens musculi gen. nov., sp. nov., a novel bacterium isolated from the caecum of an obese mouse.</title>
        <authorList>
            <person name="Rasmussen T.S."/>
            <person name="Streidl T."/>
            <person name="Hitch T.C.A."/>
            <person name="Wortmann E."/>
            <person name="Deptula P."/>
            <person name="Hansen M."/>
            <person name="Nielsen D.S."/>
            <person name="Clavel T."/>
            <person name="Vogensen F.K."/>
        </authorList>
    </citation>
    <scope>NUCLEOTIDE SEQUENCE [LARGE SCALE GENOMIC DNA]</scope>
    <source>
        <strain evidence="2 3">WCA-9-b2</strain>
    </source>
</reference>